<sequence length="391" mass="40367">MRNHPFIHYRLQKALFSYHAWVRFQEIPSWKEDYNSSFSKDPKGLSILDRIHLLPKKHRTAFLRIYNREKYADDAASILVFAKNIITHINDHLRDAAPNVVRRDWTTMEQVEELLSSTFPEMGLQIFTYCLIKDIDMDEFFSYRVLKELGEATSRGGAGGRGGGGGGGGGGGSSGSGSDGGGGGDVWETVHGPEAKQTLPSSSPSLYCTNQFDLIEEDDGNQGGRDNQGGGKRGGRGGEVRGGGRGGDRGGGRGGERGGGRGNQGGGKRGGRGGEVRGGGSSAGKLANMVRQPVTGGGGSGGGAGGGGGNGRDSSSAGIWGKMERQPVSGGGRGGSGGSGGSVGGAGYGSSSGVTWSNIVRGPVSGDGGDGRGGSGEEDWKQVTSKRKPRK</sequence>
<comment type="caution">
    <text evidence="2">The sequence shown here is derived from an EMBL/GenBank/DDBJ whole genome shotgun (WGS) entry which is preliminary data.</text>
</comment>
<dbReference type="AlphaFoldDB" id="A0AAW1VR88"/>
<feature type="compositionally biased region" description="Gly residues" evidence="1">
    <location>
        <begin position="221"/>
        <end position="232"/>
    </location>
</feature>
<accession>A0AAW1VR88</accession>
<keyword evidence="3" id="KW-1185">Reference proteome</keyword>
<protein>
    <submittedName>
        <fullName evidence="2">Uncharacterized protein</fullName>
    </submittedName>
</protein>
<feature type="compositionally biased region" description="Gly residues" evidence="1">
    <location>
        <begin position="329"/>
        <end position="350"/>
    </location>
</feature>
<organism evidence="2 3">
    <name type="scientific">Rubus argutus</name>
    <name type="common">Southern blackberry</name>
    <dbReference type="NCBI Taxonomy" id="59490"/>
    <lineage>
        <taxon>Eukaryota</taxon>
        <taxon>Viridiplantae</taxon>
        <taxon>Streptophyta</taxon>
        <taxon>Embryophyta</taxon>
        <taxon>Tracheophyta</taxon>
        <taxon>Spermatophyta</taxon>
        <taxon>Magnoliopsida</taxon>
        <taxon>eudicotyledons</taxon>
        <taxon>Gunneridae</taxon>
        <taxon>Pentapetalae</taxon>
        <taxon>rosids</taxon>
        <taxon>fabids</taxon>
        <taxon>Rosales</taxon>
        <taxon>Rosaceae</taxon>
        <taxon>Rosoideae</taxon>
        <taxon>Rosoideae incertae sedis</taxon>
        <taxon>Rubus</taxon>
    </lineage>
</organism>
<dbReference type="Proteomes" id="UP001457282">
    <property type="component" value="Unassembled WGS sequence"/>
</dbReference>
<reference evidence="2 3" key="1">
    <citation type="journal article" date="2023" name="G3 (Bethesda)">
        <title>A chromosome-length genome assembly and annotation of blackberry (Rubus argutus, cv. 'Hillquist').</title>
        <authorList>
            <person name="Bruna T."/>
            <person name="Aryal R."/>
            <person name="Dudchenko O."/>
            <person name="Sargent D.J."/>
            <person name="Mead D."/>
            <person name="Buti M."/>
            <person name="Cavallini A."/>
            <person name="Hytonen T."/>
            <person name="Andres J."/>
            <person name="Pham M."/>
            <person name="Weisz D."/>
            <person name="Mascagni F."/>
            <person name="Usai G."/>
            <person name="Natali L."/>
            <person name="Bassil N."/>
            <person name="Fernandez G.E."/>
            <person name="Lomsadze A."/>
            <person name="Armour M."/>
            <person name="Olukolu B."/>
            <person name="Poorten T."/>
            <person name="Britton C."/>
            <person name="Davik J."/>
            <person name="Ashrafi H."/>
            <person name="Aiden E.L."/>
            <person name="Borodovsky M."/>
            <person name="Worthington M."/>
        </authorList>
    </citation>
    <scope>NUCLEOTIDE SEQUENCE [LARGE SCALE GENOMIC DNA]</scope>
    <source>
        <strain evidence="2">PI 553951</strain>
    </source>
</reference>
<gene>
    <name evidence="2" type="ORF">M0R45_002499</name>
</gene>
<evidence type="ECO:0000313" key="3">
    <source>
        <dbReference type="Proteomes" id="UP001457282"/>
    </source>
</evidence>
<feature type="compositionally biased region" description="Polar residues" evidence="1">
    <location>
        <begin position="198"/>
        <end position="212"/>
    </location>
</feature>
<evidence type="ECO:0000256" key="1">
    <source>
        <dbReference type="SAM" id="MobiDB-lite"/>
    </source>
</evidence>
<evidence type="ECO:0000313" key="2">
    <source>
        <dbReference type="EMBL" id="KAK9907002.1"/>
    </source>
</evidence>
<feature type="compositionally biased region" description="Gly residues" evidence="1">
    <location>
        <begin position="156"/>
        <end position="185"/>
    </location>
</feature>
<feature type="compositionally biased region" description="Gly residues" evidence="1">
    <location>
        <begin position="295"/>
        <end position="311"/>
    </location>
</feature>
<feature type="compositionally biased region" description="Basic and acidic residues" evidence="1">
    <location>
        <begin position="246"/>
        <end position="259"/>
    </location>
</feature>
<feature type="compositionally biased region" description="Gly residues" evidence="1">
    <location>
        <begin position="365"/>
        <end position="374"/>
    </location>
</feature>
<proteinExistence type="predicted"/>
<name>A0AAW1VR88_RUBAR</name>
<feature type="region of interest" description="Disordered" evidence="1">
    <location>
        <begin position="153"/>
        <end position="391"/>
    </location>
</feature>
<dbReference type="EMBL" id="JBEDUW010000046">
    <property type="protein sequence ID" value="KAK9907002.1"/>
    <property type="molecule type" value="Genomic_DNA"/>
</dbReference>